<gene>
    <name evidence="6" type="primary">NAC029</name>
    <name evidence="6" type="ORF">AXF42_Ash000369</name>
</gene>
<dbReference type="STRING" id="1088818.A0A2I0AG57"/>
<feature type="domain" description="NAC" evidence="5">
    <location>
        <begin position="11"/>
        <end position="167"/>
    </location>
</feature>
<keyword evidence="1" id="KW-0805">Transcription regulation</keyword>
<proteinExistence type="predicted"/>
<evidence type="ECO:0000256" key="3">
    <source>
        <dbReference type="ARBA" id="ARBA00023163"/>
    </source>
</evidence>
<evidence type="ECO:0000256" key="4">
    <source>
        <dbReference type="ARBA" id="ARBA00023242"/>
    </source>
</evidence>
<dbReference type="PANTHER" id="PTHR31744">
    <property type="entry name" value="PROTEIN CUP-SHAPED COTYLEDON 2-RELATED"/>
    <property type="match status" value="1"/>
</dbReference>
<dbReference type="InterPro" id="IPR003441">
    <property type="entry name" value="NAC-dom"/>
</dbReference>
<dbReference type="Pfam" id="PF02365">
    <property type="entry name" value="NAM"/>
    <property type="match status" value="1"/>
</dbReference>
<keyword evidence="3" id="KW-0804">Transcription</keyword>
<sequence length="204" mass="22772">MGEEGGSSSTLPPGFRFFPSDEELVRHFLRRKTAMLPGQPDVIIPTLDLCRFDPWDLHRKALQGGNYWYFFAHRTKNIIRSTPNGYWSNSGIADKAVTDVGTRSALAFFSGIAPKGRKTNWVMHEYRLAKRLVISSSSSASGRKPSSKKSHGRADAGKWVVCRVFEAGCGSQEGGHDEDAMELSTMDEMFLSFEDYEEVSLPVN</sequence>
<dbReference type="GO" id="GO:0006355">
    <property type="term" value="P:regulation of DNA-templated transcription"/>
    <property type="evidence" value="ECO:0007669"/>
    <property type="project" value="InterPro"/>
</dbReference>
<dbReference type="OrthoDB" id="1877845at2759"/>
<evidence type="ECO:0000259" key="5">
    <source>
        <dbReference type="PROSITE" id="PS51005"/>
    </source>
</evidence>
<evidence type="ECO:0000256" key="1">
    <source>
        <dbReference type="ARBA" id="ARBA00023015"/>
    </source>
</evidence>
<dbReference type="EMBL" id="KZ451982">
    <property type="protein sequence ID" value="PKA54534.1"/>
    <property type="molecule type" value="Genomic_DNA"/>
</dbReference>
<protein>
    <submittedName>
        <fullName evidence="6">NAC transcription factor 29</fullName>
    </submittedName>
</protein>
<dbReference type="PANTHER" id="PTHR31744:SF92">
    <property type="entry name" value="NAC DOMAIN-CONTAINING PROTEIN 87"/>
    <property type="match status" value="1"/>
</dbReference>
<dbReference type="PROSITE" id="PS51005">
    <property type="entry name" value="NAC"/>
    <property type="match status" value="1"/>
</dbReference>
<organism evidence="6 7">
    <name type="scientific">Apostasia shenzhenica</name>
    <dbReference type="NCBI Taxonomy" id="1088818"/>
    <lineage>
        <taxon>Eukaryota</taxon>
        <taxon>Viridiplantae</taxon>
        <taxon>Streptophyta</taxon>
        <taxon>Embryophyta</taxon>
        <taxon>Tracheophyta</taxon>
        <taxon>Spermatophyta</taxon>
        <taxon>Magnoliopsida</taxon>
        <taxon>Liliopsida</taxon>
        <taxon>Asparagales</taxon>
        <taxon>Orchidaceae</taxon>
        <taxon>Apostasioideae</taxon>
        <taxon>Apostasia</taxon>
    </lineage>
</organism>
<reference evidence="6 7" key="1">
    <citation type="journal article" date="2017" name="Nature">
        <title>The Apostasia genome and the evolution of orchids.</title>
        <authorList>
            <person name="Zhang G.Q."/>
            <person name="Liu K.W."/>
            <person name="Li Z."/>
            <person name="Lohaus R."/>
            <person name="Hsiao Y.Y."/>
            <person name="Niu S.C."/>
            <person name="Wang J.Y."/>
            <person name="Lin Y.C."/>
            <person name="Xu Q."/>
            <person name="Chen L.J."/>
            <person name="Yoshida K."/>
            <person name="Fujiwara S."/>
            <person name="Wang Z.W."/>
            <person name="Zhang Y.Q."/>
            <person name="Mitsuda N."/>
            <person name="Wang M."/>
            <person name="Liu G.H."/>
            <person name="Pecoraro L."/>
            <person name="Huang H.X."/>
            <person name="Xiao X.J."/>
            <person name="Lin M."/>
            <person name="Wu X.Y."/>
            <person name="Wu W.L."/>
            <person name="Chen Y.Y."/>
            <person name="Chang S.B."/>
            <person name="Sakamoto S."/>
            <person name="Ohme-Takagi M."/>
            <person name="Yagi M."/>
            <person name="Zeng S.J."/>
            <person name="Shen C.Y."/>
            <person name="Yeh C.M."/>
            <person name="Luo Y.B."/>
            <person name="Tsai W.C."/>
            <person name="Van de Peer Y."/>
            <person name="Liu Z.J."/>
        </authorList>
    </citation>
    <scope>NUCLEOTIDE SEQUENCE [LARGE SCALE GENOMIC DNA]</scope>
    <source>
        <strain evidence="7">cv. Shenzhen</strain>
        <tissue evidence="6">Stem</tissue>
    </source>
</reference>
<name>A0A2I0AG57_9ASPA</name>
<dbReference type="GO" id="GO:0005634">
    <property type="term" value="C:nucleus"/>
    <property type="evidence" value="ECO:0007669"/>
    <property type="project" value="UniProtKB-ARBA"/>
</dbReference>
<dbReference type="Gene3D" id="2.170.150.80">
    <property type="entry name" value="NAC domain"/>
    <property type="match status" value="1"/>
</dbReference>
<dbReference type="InterPro" id="IPR036093">
    <property type="entry name" value="NAC_dom_sf"/>
</dbReference>
<dbReference type="GO" id="GO:0003677">
    <property type="term" value="F:DNA binding"/>
    <property type="evidence" value="ECO:0007669"/>
    <property type="project" value="UniProtKB-KW"/>
</dbReference>
<accession>A0A2I0AG57</accession>
<dbReference type="SUPFAM" id="SSF101941">
    <property type="entry name" value="NAC domain"/>
    <property type="match status" value="1"/>
</dbReference>
<keyword evidence="7" id="KW-1185">Reference proteome</keyword>
<keyword evidence="4" id="KW-0539">Nucleus</keyword>
<dbReference type="Proteomes" id="UP000236161">
    <property type="component" value="Unassembled WGS sequence"/>
</dbReference>
<evidence type="ECO:0000256" key="2">
    <source>
        <dbReference type="ARBA" id="ARBA00023125"/>
    </source>
</evidence>
<dbReference type="AlphaFoldDB" id="A0A2I0AG57"/>
<evidence type="ECO:0000313" key="7">
    <source>
        <dbReference type="Proteomes" id="UP000236161"/>
    </source>
</evidence>
<keyword evidence="2" id="KW-0238">DNA-binding</keyword>
<evidence type="ECO:0000313" key="6">
    <source>
        <dbReference type="EMBL" id="PKA54534.1"/>
    </source>
</evidence>